<dbReference type="PANTHER" id="PTHR48090">
    <property type="entry name" value="UNDECAPRENYL-PHOSPHATE 4-DEOXY-4-FORMAMIDO-L-ARABINOSE TRANSFERASE-RELATED"/>
    <property type="match status" value="1"/>
</dbReference>
<evidence type="ECO:0000256" key="5">
    <source>
        <dbReference type="ARBA" id="ARBA00022842"/>
    </source>
</evidence>
<dbReference type="EC" id="2.4.1.266" evidence="6"/>
<dbReference type="AlphaFoldDB" id="A0A2T4Z9J9"/>
<dbReference type="GO" id="GO:0016757">
    <property type="term" value="F:glycosyltransferase activity"/>
    <property type="evidence" value="ECO:0007669"/>
    <property type="project" value="UniProtKB-KW"/>
</dbReference>
<keyword evidence="5" id="KW-0460">Magnesium</keyword>
<evidence type="ECO:0000256" key="9">
    <source>
        <dbReference type="ARBA" id="ARBA00048997"/>
    </source>
</evidence>
<dbReference type="OrthoDB" id="396512at2"/>
<dbReference type="InterPro" id="IPR029044">
    <property type="entry name" value="Nucleotide-diphossugar_trans"/>
</dbReference>
<keyword evidence="4 11" id="KW-0808">Transferase</keyword>
<dbReference type="SUPFAM" id="SSF53448">
    <property type="entry name" value="Nucleotide-diphospho-sugar transferases"/>
    <property type="match status" value="1"/>
</dbReference>
<comment type="catalytic activity">
    <reaction evidence="9">
        <text>an NDP-alpha-D-glucose + (2R)-3-phosphoglycerate = (2R)-2-O-(alpha-D-glucopyranosyl)-3-phospho-glycerate + a ribonucleoside 5'-diphosphate + H(+)</text>
        <dbReference type="Rhea" id="RHEA:47244"/>
        <dbReference type="ChEBI" id="CHEBI:15378"/>
        <dbReference type="ChEBI" id="CHEBI:57930"/>
        <dbReference type="ChEBI" id="CHEBI:58272"/>
        <dbReference type="ChEBI" id="CHEBI:62600"/>
        <dbReference type="ChEBI" id="CHEBI:76533"/>
        <dbReference type="EC" id="2.4.1.266"/>
    </reaction>
    <physiologicalReaction direction="left-to-right" evidence="9">
        <dbReference type="Rhea" id="RHEA:47245"/>
    </physiologicalReaction>
</comment>
<protein>
    <recommendedName>
        <fullName evidence="7">Glucosyl-3-phosphoglycerate synthase</fullName>
        <ecNumber evidence="6">2.4.1.266</ecNumber>
    </recommendedName>
</protein>
<sequence length="227" mass="25142">MNRSVQVSAIVPAYNEEDRIEATLKALHDIPQIDEILVINDGSQDRTATLARPLAHQVESFSQNLGKGAALTRGVKQARGEILLFVDADLKEHARSCSALLEPIINGDTDMTIACFPSPRKKGGFGFVKGLAKNGVRWLTGSTLNATLSGQRALKREVWERFASIPCGFGIELGLTVHALRCGYRIEEILLPLSHRETGRDWNGFVHRGKQFFAILRTLIVLWRQAV</sequence>
<comment type="cofactor">
    <cofactor evidence="1">
        <name>Mg(2+)</name>
        <dbReference type="ChEBI" id="CHEBI:18420"/>
    </cofactor>
</comment>
<evidence type="ECO:0000256" key="2">
    <source>
        <dbReference type="ARBA" id="ARBA00006739"/>
    </source>
</evidence>
<dbReference type="InterPro" id="IPR001173">
    <property type="entry name" value="Glyco_trans_2-like"/>
</dbReference>
<organism evidence="11 12">
    <name type="scientific">Desmospora activa DSM 45169</name>
    <dbReference type="NCBI Taxonomy" id="1121389"/>
    <lineage>
        <taxon>Bacteria</taxon>
        <taxon>Bacillati</taxon>
        <taxon>Bacillota</taxon>
        <taxon>Bacilli</taxon>
        <taxon>Bacillales</taxon>
        <taxon>Thermoactinomycetaceae</taxon>
        <taxon>Desmospora</taxon>
    </lineage>
</organism>
<keyword evidence="3" id="KW-0328">Glycosyltransferase</keyword>
<evidence type="ECO:0000256" key="1">
    <source>
        <dbReference type="ARBA" id="ARBA00001946"/>
    </source>
</evidence>
<keyword evidence="12" id="KW-1185">Reference proteome</keyword>
<dbReference type="Proteomes" id="UP000241639">
    <property type="component" value="Unassembled WGS sequence"/>
</dbReference>
<evidence type="ECO:0000256" key="8">
    <source>
        <dbReference type="ARBA" id="ARBA00048689"/>
    </source>
</evidence>
<dbReference type="PANTHER" id="PTHR48090:SF10">
    <property type="entry name" value="GLUCOSYL-3-PHOSPHOGLYCERATE SYNTHASE"/>
    <property type="match status" value="1"/>
</dbReference>
<evidence type="ECO:0000256" key="7">
    <source>
        <dbReference type="ARBA" id="ARBA00040894"/>
    </source>
</evidence>
<comment type="caution">
    <text evidence="11">The sequence shown here is derived from an EMBL/GenBank/DDBJ whole genome shotgun (WGS) entry which is preliminary data.</text>
</comment>
<dbReference type="RefSeq" id="WP_107725342.1">
    <property type="nucleotide sequence ID" value="NZ_PZZP01000001.1"/>
</dbReference>
<reference evidence="11 12" key="1">
    <citation type="submission" date="2018-04" db="EMBL/GenBank/DDBJ databases">
        <title>Genomic Encyclopedia of Archaeal and Bacterial Type Strains, Phase II (KMG-II): from individual species to whole genera.</title>
        <authorList>
            <person name="Goeker M."/>
        </authorList>
    </citation>
    <scope>NUCLEOTIDE SEQUENCE [LARGE SCALE GENOMIC DNA]</scope>
    <source>
        <strain evidence="11 12">DSM 45169</strain>
    </source>
</reference>
<evidence type="ECO:0000256" key="6">
    <source>
        <dbReference type="ARBA" id="ARBA00039022"/>
    </source>
</evidence>
<evidence type="ECO:0000259" key="10">
    <source>
        <dbReference type="Pfam" id="PF00535"/>
    </source>
</evidence>
<comment type="similarity">
    <text evidence="2">Belongs to the glycosyltransferase 2 family.</text>
</comment>
<dbReference type="CDD" id="cd04179">
    <property type="entry name" value="DPM_DPG-synthase_like"/>
    <property type="match status" value="1"/>
</dbReference>
<evidence type="ECO:0000313" key="11">
    <source>
        <dbReference type="EMBL" id="PTM58547.1"/>
    </source>
</evidence>
<proteinExistence type="inferred from homology"/>
<evidence type="ECO:0000313" key="12">
    <source>
        <dbReference type="Proteomes" id="UP000241639"/>
    </source>
</evidence>
<comment type="catalytic activity">
    <reaction evidence="8">
        <text>(2R)-3-phosphoglycerate + UDP-alpha-D-glucose = (2R)-2-O-(alpha-D-glucopyranosyl)-3-phospho-glycerate + UDP + H(+)</text>
        <dbReference type="Rhea" id="RHEA:31319"/>
        <dbReference type="ChEBI" id="CHEBI:15378"/>
        <dbReference type="ChEBI" id="CHEBI:58223"/>
        <dbReference type="ChEBI" id="CHEBI:58272"/>
        <dbReference type="ChEBI" id="CHEBI:58885"/>
        <dbReference type="ChEBI" id="CHEBI:62600"/>
        <dbReference type="EC" id="2.4.1.266"/>
    </reaction>
    <physiologicalReaction direction="left-to-right" evidence="8">
        <dbReference type="Rhea" id="RHEA:31320"/>
    </physiologicalReaction>
</comment>
<accession>A0A2T4Z9J9</accession>
<evidence type="ECO:0000256" key="3">
    <source>
        <dbReference type="ARBA" id="ARBA00022676"/>
    </source>
</evidence>
<feature type="domain" description="Glycosyltransferase 2-like" evidence="10">
    <location>
        <begin position="8"/>
        <end position="125"/>
    </location>
</feature>
<dbReference type="EMBL" id="PZZP01000001">
    <property type="protein sequence ID" value="PTM58547.1"/>
    <property type="molecule type" value="Genomic_DNA"/>
</dbReference>
<dbReference type="InterPro" id="IPR050256">
    <property type="entry name" value="Glycosyltransferase_2"/>
</dbReference>
<dbReference type="Pfam" id="PF00535">
    <property type="entry name" value="Glycos_transf_2"/>
    <property type="match status" value="1"/>
</dbReference>
<gene>
    <name evidence="11" type="ORF">C8J48_1132</name>
</gene>
<evidence type="ECO:0000256" key="4">
    <source>
        <dbReference type="ARBA" id="ARBA00022679"/>
    </source>
</evidence>
<dbReference type="Gene3D" id="3.90.550.10">
    <property type="entry name" value="Spore Coat Polysaccharide Biosynthesis Protein SpsA, Chain A"/>
    <property type="match status" value="1"/>
</dbReference>
<name>A0A2T4Z9J9_9BACL</name>